<reference evidence="3 4" key="1">
    <citation type="submission" date="2024-02" db="EMBL/GenBank/DDBJ databases">
        <authorList>
            <person name="Chen Y."/>
            <person name="Shah S."/>
            <person name="Dougan E. K."/>
            <person name="Thang M."/>
            <person name="Chan C."/>
        </authorList>
    </citation>
    <scope>NUCLEOTIDE SEQUENCE [LARGE SCALE GENOMIC DNA]</scope>
</reference>
<evidence type="ECO:0000313" key="3">
    <source>
        <dbReference type="EMBL" id="CAK9003926.1"/>
    </source>
</evidence>
<comment type="caution">
    <text evidence="3">The sequence shown here is derived from an EMBL/GenBank/DDBJ whole genome shotgun (WGS) entry which is preliminary data.</text>
</comment>
<feature type="transmembrane region" description="Helical" evidence="1">
    <location>
        <begin position="39"/>
        <end position="56"/>
    </location>
</feature>
<accession>A0ABP0IQ04</accession>
<sequence length="130" mass="13734">MGLLVGFYPPNLYFLGSLLYLLGSICYTLAAFLVDVVDLVHVGNICFICGSILFVIDGRNNAMASATALNSASTSSAKVAPVVAQCPEATTSRDWVIGLPELDGAKVVAPETTHYPAIPESPVRLHEHAS</sequence>
<keyword evidence="4" id="KW-1185">Reference proteome</keyword>
<protein>
    <recommendedName>
        <fullName evidence="2">YrhK domain-containing protein</fullName>
    </recommendedName>
</protein>
<name>A0ABP0IQ04_9DINO</name>
<keyword evidence="1" id="KW-1133">Transmembrane helix</keyword>
<keyword evidence="1" id="KW-0472">Membrane</keyword>
<proteinExistence type="predicted"/>
<evidence type="ECO:0000259" key="2">
    <source>
        <dbReference type="Pfam" id="PF14145"/>
    </source>
</evidence>
<evidence type="ECO:0000313" key="4">
    <source>
        <dbReference type="Proteomes" id="UP001642484"/>
    </source>
</evidence>
<dbReference type="EMBL" id="CAXAMN010003335">
    <property type="protein sequence ID" value="CAK9003926.1"/>
    <property type="molecule type" value="Genomic_DNA"/>
</dbReference>
<dbReference type="Pfam" id="PF14145">
    <property type="entry name" value="YrhK"/>
    <property type="match status" value="1"/>
</dbReference>
<feature type="transmembrane region" description="Helical" evidence="1">
    <location>
        <begin position="12"/>
        <end position="33"/>
    </location>
</feature>
<dbReference type="Proteomes" id="UP001642484">
    <property type="component" value="Unassembled WGS sequence"/>
</dbReference>
<dbReference type="InterPro" id="IPR025424">
    <property type="entry name" value="YrhK_domain"/>
</dbReference>
<gene>
    <name evidence="3" type="ORF">CCMP2556_LOCUS7470</name>
</gene>
<organism evidence="3 4">
    <name type="scientific">Durusdinium trenchii</name>
    <dbReference type="NCBI Taxonomy" id="1381693"/>
    <lineage>
        <taxon>Eukaryota</taxon>
        <taxon>Sar</taxon>
        <taxon>Alveolata</taxon>
        <taxon>Dinophyceae</taxon>
        <taxon>Suessiales</taxon>
        <taxon>Symbiodiniaceae</taxon>
        <taxon>Durusdinium</taxon>
    </lineage>
</organism>
<keyword evidence="1" id="KW-0812">Transmembrane</keyword>
<feature type="domain" description="YrhK" evidence="2">
    <location>
        <begin position="12"/>
        <end position="56"/>
    </location>
</feature>
<evidence type="ECO:0000256" key="1">
    <source>
        <dbReference type="SAM" id="Phobius"/>
    </source>
</evidence>